<organism evidence="1">
    <name type="scientific">Mesocestoides corti</name>
    <name type="common">Flatworm</name>
    <dbReference type="NCBI Taxonomy" id="53468"/>
    <lineage>
        <taxon>Eukaryota</taxon>
        <taxon>Metazoa</taxon>
        <taxon>Spiralia</taxon>
        <taxon>Lophotrochozoa</taxon>
        <taxon>Platyhelminthes</taxon>
        <taxon>Cestoda</taxon>
        <taxon>Eucestoda</taxon>
        <taxon>Cyclophyllidea</taxon>
        <taxon>Mesocestoididae</taxon>
        <taxon>Mesocestoides</taxon>
    </lineage>
</organism>
<reference evidence="1" key="1">
    <citation type="submission" date="2019-11" db="UniProtKB">
        <authorList>
            <consortium name="WormBaseParasite"/>
        </authorList>
    </citation>
    <scope>IDENTIFICATION</scope>
</reference>
<dbReference type="WBParaSite" id="MCU_011866-RA">
    <property type="protein sequence ID" value="MCU_011866-RA"/>
    <property type="gene ID" value="MCU_011866"/>
</dbReference>
<dbReference type="AlphaFoldDB" id="A0A5K3FUI6"/>
<evidence type="ECO:0000313" key="1">
    <source>
        <dbReference type="WBParaSite" id="MCU_011866-RA"/>
    </source>
</evidence>
<name>A0A5K3FUI6_MESCO</name>
<proteinExistence type="predicted"/>
<protein>
    <submittedName>
        <fullName evidence="1">Secreted protein</fullName>
    </submittedName>
</protein>
<accession>A0A5K3FUI6</accession>
<sequence>MYPLALIQEVSTRLVPTCLHCAWHAIYATTLLFRDLMRMLKVQSSEQGGCREPLQYGLRISTDDSHGSKGAF</sequence>